<evidence type="ECO:0000313" key="2">
    <source>
        <dbReference type="Proteomes" id="UP000521868"/>
    </source>
</evidence>
<dbReference type="Proteomes" id="UP000521868">
    <property type="component" value="Unassembled WGS sequence"/>
</dbReference>
<reference evidence="1 2" key="1">
    <citation type="journal article" date="2020" name="Nature">
        <title>Bacterial chemolithoautotrophy via manganese oxidation.</title>
        <authorList>
            <person name="Yu H."/>
            <person name="Leadbetter J.R."/>
        </authorList>
    </citation>
    <scope>NUCLEOTIDE SEQUENCE [LARGE SCALE GENOMIC DNA]</scope>
    <source>
        <strain evidence="1 2">RBP-1</strain>
    </source>
</reference>
<evidence type="ECO:0000313" key="1">
    <source>
        <dbReference type="EMBL" id="NKE64886.1"/>
    </source>
</evidence>
<name>A0A7X6I517_9BURK</name>
<keyword evidence="2" id="KW-1185">Reference proteome</keyword>
<organism evidence="1 2">
    <name type="scientific">Ramlibacter lithotrophicus</name>
    <dbReference type="NCBI Taxonomy" id="2606681"/>
    <lineage>
        <taxon>Bacteria</taxon>
        <taxon>Pseudomonadati</taxon>
        <taxon>Pseudomonadota</taxon>
        <taxon>Betaproteobacteria</taxon>
        <taxon>Burkholderiales</taxon>
        <taxon>Comamonadaceae</taxon>
        <taxon>Ramlibacter</taxon>
    </lineage>
</organism>
<protein>
    <submittedName>
        <fullName evidence="1">Uncharacterized protein</fullName>
    </submittedName>
</protein>
<sequence length="263" mass="26306">MGRMQFGQGGGAAGMGYGVGGGMGGGVAPGMGYGGGMFNGGGLSLRMAGQAQQVCDGFGVTYGLDGATARLAAGLGDVFSFSVAAGEVTGAAVTLPWGTTIQLPVSAGVDYGLAGTDVLATRALAGGFSQVRYSDVDADGFYQAVSTARVLTTAPHVNLFGLSGREALEVTATGGVVTGVTQILPNGYEWVRLSETTIPDGVAWARQGELVVETATFANGATSWEVFRDGNGDGRYTEVASGTGQLVDLVGVLDATQAVAPTL</sequence>
<dbReference type="EMBL" id="VTOX01000001">
    <property type="protein sequence ID" value="NKE64886.1"/>
    <property type="molecule type" value="Genomic_DNA"/>
</dbReference>
<accession>A0A7X6I517</accession>
<gene>
    <name evidence="1" type="ORF">RAMLITH_03550</name>
</gene>
<proteinExistence type="predicted"/>
<dbReference type="RefSeq" id="WP_168105936.1">
    <property type="nucleotide sequence ID" value="NZ_VTOX01000001.1"/>
</dbReference>
<dbReference type="AlphaFoldDB" id="A0A7X6I517"/>
<comment type="caution">
    <text evidence="1">The sequence shown here is derived from an EMBL/GenBank/DDBJ whole genome shotgun (WGS) entry which is preliminary data.</text>
</comment>